<dbReference type="EMBL" id="LSMT01000585">
    <property type="protein sequence ID" value="PFX16011.1"/>
    <property type="molecule type" value="Genomic_DNA"/>
</dbReference>
<evidence type="ECO:0000313" key="2">
    <source>
        <dbReference type="Proteomes" id="UP000225706"/>
    </source>
</evidence>
<organism evidence="1 2">
    <name type="scientific">Stylophora pistillata</name>
    <name type="common">Smooth cauliflower coral</name>
    <dbReference type="NCBI Taxonomy" id="50429"/>
    <lineage>
        <taxon>Eukaryota</taxon>
        <taxon>Metazoa</taxon>
        <taxon>Cnidaria</taxon>
        <taxon>Anthozoa</taxon>
        <taxon>Hexacorallia</taxon>
        <taxon>Scleractinia</taxon>
        <taxon>Astrocoeniina</taxon>
        <taxon>Pocilloporidae</taxon>
        <taxon>Stylophora</taxon>
    </lineage>
</organism>
<dbReference type="OrthoDB" id="5984815at2759"/>
<protein>
    <submittedName>
        <fullName evidence="1">Uncharacterized protein</fullName>
    </submittedName>
</protein>
<keyword evidence="2" id="KW-1185">Reference proteome</keyword>
<dbReference type="PANTHER" id="PTHR47331">
    <property type="entry name" value="PHD-TYPE DOMAIN-CONTAINING PROTEIN"/>
    <property type="match status" value="1"/>
</dbReference>
<sequence length="386" mass="44439">MHQRRKWSWFVGSTVFSAKKESLNWTSQPANPKFVTKGEDDSLKWKFNLTAAEQTKSQTFYLIQWKKFNQTSSDYDQIASIIYVRFFGAPTYAEPRAPHIMIDRKYQATLLINNVQTEDERTYKIEYSLQFDGTLLADHEVNVTVLDDASNETFLNEEVAGVLGLQEPFEKVQGHVETFQSMPLQIEIESVDGRLSKKVGVKTCPQKVTGSYRAVNWNKHQDKWPHLTQCSFPKPEDDGLVDLLIGIDNAELHYSHFDLRGKLGGPIARLGPLGWSCIGAPDESETARTRSHVIRSLFTSEPIWSERKESCCNFDMSLKRFWEIEKSGTDRDDRLVFTEEERLALSEVKDSLKYKNGRYRVVVPWKENKPDLPDTKPMALSRLRST</sequence>
<accession>A0A2B4REF3</accession>
<reference evidence="2" key="1">
    <citation type="journal article" date="2017" name="bioRxiv">
        <title>Comparative analysis of the genomes of Stylophora pistillata and Acropora digitifera provides evidence for extensive differences between species of corals.</title>
        <authorList>
            <person name="Voolstra C.R."/>
            <person name="Li Y."/>
            <person name="Liew Y.J."/>
            <person name="Baumgarten S."/>
            <person name="Zoccola D."/>
            <person name="Flot J.-F."/>
            <person name="Tambutte S."/>
            <person name="Allemand D."/>
            <person name="Aranda M."/>
        </authorList>
    </citation>
    <scope>NUCLEOTIDE SEQUENCE [LARGE SCALE GENOMIC DNA]</scope>
</reference>
<gene>
    <name evidence="1" type="ORF">AWC38_SpisGene19740</name>
</gene>
<dbReference type="InterPro" id="IPR013783">
    <property type="entry name" value="Ig-like_fold"/>
</dbReference>
<comment type="caution">
    <text evidence="1">The sequence shown here is derived from an EMBL/GenBank/DDBJ whole genome shotgun (WGS) entry which is preliminary data.</text>
</comment>
<dbReference type="AlphaFoldDB" id="A0A2B4REF3"/>
<dbReference type="Gene3D" id="2.60.40.10">
    <property type="entry name" value="Immunoglobulins"/>
    <property type="match status" value="1"/>
</dbReference>
<dbReference type="PANTHER" id="PTHR47331:SF5">
    <property type="entry name" value="RIBONUCLEASE H"/>
    <property type="match status" value="1"/>
</dbReference>
<dbReference type="Proteomes" id="UP000225706">
    <property type="component" value="Unassembled WGS sequence"/>
</dbReference>
<proteinExistence type="predicted"/>
<name>A0A2B4REF3_STYPI</name>
<evidence type="ECO:0000313" key="1">
    <source>
        <dbReference type="EMBL" id="PFX16011.1"/>
    </source>
</evidence>